<keyword evidence="2" id="KW-0732">Signal</keyword>
<accession>A0A916JER6</accession>
<keyword evidence="5" id="KW-1185">Reference proteome</keyword>
<dbReference type="PANTHER" id="PTHR48081:SF6">
    <property type="entry name" value="PEPTIDASE S9 PROLYL OLIGOPEPTIDASE CATALYTIC DOMAIN-CONTAINING PROTEIN"/>
    <property type="match status" value="1"/>
</dbReference>
<feature type="domain" description="BD-FAE-like" evidence="3">
    <location>
        <begin position="69"/>
        <end position="257"/>
    </location>
</feature>
<keyword evidence="1" id="KW-0378">Hydrolase</keyword>
<proteinExistence type="predicted"/>
<dbReference type="InterPro" id="IPR049492">
    <property type="entry name" value="BD-FAE-like_dom"/>
</dbReference>
<feature type="signal peptide" evidence="2">
    <location>
        <begin position="1"/>
        <end position="21"/>
    </location>
</feature>
<evidence type="ECO:0000313" key="4">
    <source>
        <dbReference type="EMBL" id="CAG5006343.1"/>
    </source>
</evidence>
<dbReference type="EMBL" id="CAJRAF010000002">
    <property type="protein sequence ID" value="CAG5006343.1"/>
    <property type="molecule type" value="Genomic_DNA"/>
</dbReference>
<gene>
    <name evidence="4" type="ORF">DYBT9275_03799</name>
</gene>
<dbReference type="InterPro" id="IPR050300">
    <property type="entry name" value="GDXG_lipolytic_enzyme"/>
</dbReference>
<sequence length="307" mass="33165">MKIIKYVVFSGIMLISQTSLMAQTEFPLWPEGKVPNAIQNTITEKSATGADGILRISGVTVPTLTSYIVPKNKATGAAVMICPGGGYGILAASHEGSDLARWFNARGISAFVLKYRLPNASAMEHQHEVPLMDAMQAMKLIRKDAAKWNISPDKIGVMGFSAGGHLAATLSTHFNMGAKASEEAKPNFSILLYPVISFMPPLAHNGSRDNLLGSEKSDELIKYYSNELQVSEQTPPAFLVHSINDSGVPVENSIAYAMALKKLKIPVEVHLYPKGGHGYGLRTDGKGSLAGWPAAMEGWLKDMGYMR</sequence>
<organism evidence="4 5">
    <name type="scientific">Dyadobacter helix</name>
    <dbReference type="NCBI Taxonomy" id="2822344"/>
    <lineage>
        <taxon>Bacteria</taxon>
        <taxon>Pseudomonadati</taxon>
        <taxon>Bacteroidota</taxon>
        <taxon>Cytophagia</taxon>
        <taxon>Cytophagales</taxon>
        <taxon>Spirosomataceae</taxon>
        <taxon>Dyadobacter</taxon>
    </lineage>
</organism>
<feature type="chain" id="PRO_5036926393" description="BD-FAE-like domain-containing protein" evidence="2">
    <location>
        <begin position="22"/>
        <end position="307"/>
    </location>
</feature>
<dbReference type="Gene3D" id="3.40.50.1820">
    <property type="entry name" value="alpha/beta hydrolase"/>
    <property type="match status" value="1"/>
</dbReference>
<evidence type="ECO:0000313" key="5">
    <source>
        <dbReference type="Proteomes" id="UP000680038"/>
    </source>
</evidence>
<dbReference type="AlphaFoldDB" id="A0A916JER6"/>
<protein>
    <recommendedName>
        <fullName evidence="3">BD-FAE-like domain-containing protein</fullName>
    </recommendedName>
</protein>
<dbReference type="RefSeq" id="WP_215240244.1">
    <property type="nucleotide sequence ID" value="NZ_CAJRAF010000002.1"/>
</dbReference>
<dbReference type="PANTHER" id="PTHR48081">
    <property type="entry name" value="AB HYDROLASE SUPERFAMILY PROTEIN C4A8.06C"/>
    <property type="match status" value="1"/>
</dbReference>
<evidence type="ECO:0000259" key="3">
    <source>
        <dbReference type="Pfam" id="PF20434"/>
    </source>
</evidence>
<dbReference type="Pfam" id="PF20434">
    <property type="entry name" value="BD-FAE"/>
    <property type="match status" value="1"/>
</dbReference>
<dbReference type="Proteomes" id="UP000680038">
    <property type="component" value="Unassembled WGS sequence"/>
</dbReference>
<evidence type="ECO:0000256" key="1">
    <source>
        <dbReference type="ARBA" id="ARBA00022801"/>
    </source>
</evidence>
<reference evidence="4" key="1">
    <citation type="submission" date="2021-04" db="EMBL/GenBank/DDBJ databases">
        <authorList>
            <person name="Rodrigo-Torres L."/>
            <person name="Arahal R. D."/>
            <person name="Lucena T."/>
        </authorList>
    </citation>
    <scope>NUCLEOTIDE SEQUENCE</scope>
    <source>
        <strain evidence="4">CECT 9275</strain>
    </source>
</reference>
<evidence type="ECO:0000256" key="2">
    <source>
        <dbReference type="SAM" id="SignalP"/>
    </source>
</evidence>
<name>A0A916JER6_9BACT</name>
<dbReference type="InterPro" id="IPR029058">
    <property type="entry name" value="AB_hydrolase_fold"/>
</dbReference>
<comment type="caution">
    <text evidence="4">The sequence shown here is derived from an EMBL/GenBank/DDBJ whole genome shotgun (WGS) entry which is preliminary data.</text>
</comment>
<dbReference type="SUPFAM" id="SSF53474">
    <property type="entry name" value="alpha/beta-Hydrolases"/>
    <property type="match status" value="1"/>
</dbReference>
<dbReference type="GO" id="GO:0016787">
    <property type="term" value="F:hydrolase activity"/>
    <property type="evidence" value="ECO:0007669"/>
    <property type="project" value="UniProtKB-KW"/>
</dbReference>